<dbReference type="Gene3D" id="3.40.50.1000">
    <property type="entry name" value="HAD superfamily/HAD-like"/>
    <property type="match status" value="1"/>
</dbReference>
<evidence type="ECO:0000313" key="5">
    <source>
        <dbReference type="Proteomes" id="UP001596244"/>
    </source>
</evidence>
<evidence type="ECO:0000256" key="1">
    <source>
        <dbReference type="ARBA" id="ARBA00022723"/>
    </source>
</evidence>
<keyword evidence="2 4" id="KW-0378">Hydrolase</keyword>
<dbReference type="RefSeq" id="WP_376999405.1">
    <property type="nucleotide sequence ID" value="NZ_JBHSQE010000001.1"/>
</dbReference>
<dbReference type="PANTHER" id="PTHR46470:SF2">
    <property type="entry name" value="GLYCERALDEHYDE 3-PHOSPHATE PHOSPHATASE"/>
    <property type="match status" value="1"/>
</dbReference>
<dbReference type="EMBL" id="JBHSQE010000001">
    <property type="protein sequence ID" value="MFC6145605.1"/>
    <property type="molecule type" value="Genomic_DNA"/>
</dbReference>
<gene>
    <name evidence="4" type="ORF">ACFPUZ_02115</name>
</gene>
<name>A0ABW1QBE3_9CORY</name>
<proteinExistence type="predicted"/>
<dbReference type="InterPro" id="IPR036412">
    <property type="entry name" value="HAD-like_sf"/>
</dbReference>
<dbReference type="PANTHER" id="PTHR46470">
    <property type="entry name" value="N-ACYLNEURAMINATE-9-PHOSPHATASE"/>
    <property type="match status" value="1"/>
</dbReference>
<evidence type="ECO:0000256" key="2">
    <source>
        <dbReference type="ARBA" id="ARBA00022801"/>
    </source>
</evidence>
<accession>A0ABW1QBE3</accession>
<dbReference type="SUPFAM" id="SSF56784">
    <property type="entry name" value="HAD-like"/>
    <property type="match status" value="1"/>
</dbReference>
<dbReference type="GO" id="GO:0016787">
    <property type="term" value="F:hydrolase activity"/>
    <property type="evidence" value="ECO:0007669"/>
    <property type="project" value="UniProtKB-KW"/>
</dbReference>
<dbReference type="InterPro" id="IPR051400">
    <property type="entry name" value="HAD-like_hydrolase"/>
</dbReference>
<organism evidence="4 5">
    <name type="scientific">Corynebacterium nasicanis</name>
    <dbReference type="NCBI Taxonomy" id="1448267"/>
    <lineage>
        <taxon>Bacteria</taxon>
        <taxon>Bacillati</taxon>
        <taxon>Actinomycetota</taxon>
        <taxon>Actinomycetes</taxon>
        <taxon>Mycobacteriales</taxon>
        <taxon>Corynebacteriaceae</taxon>
        <taxon>Corynebacterium</taxon>
    </lineage>
</organism>
<dbReference type="EC" id="3.1.3.-" evidence="4"/>
<dbReference type="Gene3D" id="1.10.150.520">
    <property type="match status" value="1"/>
</dbReference>
<keyword evidence="5" id="KW-1185">Reference proteome</keyword>
<keyword evidence="3" id="KW-0460">Magnesium</keyword>
<dbReference type="SFLD" id="SFLDS00003">
    <property type="entry name" value="Haloacid_Dehalogenase"/>
    <property type="match status" value="1"/>
</dbReference>
<dbReference type="SFLD" id="SFLDG01129">
    <property type="entry name" value="C1.5:_HAD__Beta-PGM__Phosphata"/>
    <property type="match status" value="1"/>
</dbReference>
<evidence type="ECO:0000313" key="4">
    <source>
        <dbReference type="EMBL" id="MFC6145605.1"/>
    </source>
</evidence>
<keyword evidence="1" id="KW-0479">Metal-binding</keyword>
<protein>
    <submittedName>
        <fullName evidence="4">HAD family hydrolase</fullName>
        <ecNumber evidence="4">3.1.3.-</ecNumber>
    </submittedName>
</protein>
<comment type="caution">
    <text evidence="4">The sequence shown here is derived from an EMBL/GenBank/DDBJ whole genome shotgun (WGS) entry which is preliminary data.</text>
</comment>
<dbReference type="InterPro" id="IPR023214">
    <property type="entry name" value="HAD_sf"/>
</dbReference>
<reference evidence="5" key="1">
    <citation type="journal article" date="2019" name="Int. J. Syst. Evol. Microbiol.">
        <title>The Global Catalogue of Microorganisms (GCM) 10K type strain sequencing project: providing services to taxonomists for standard genome sequencing and annotation.</title>
        <authorList>
            <consortium name="The Broad Institute Genomics Platform"/>
            <consortium name="The Broad Institute Genome Sequencing Center for Infectious Disease"/>
            <person name="Wu L."/>
            <person name="Ma J."/>
        </authorList>
    </citation>
    <scope>NUCLEOTIDE SEQUENCE [LARGE SCALE GENOMIC DNA]</scope>
    <source>
        <strain evidence="5">CCUG 51943</strain>
    </source>
</reference>
<evidence type="ECO:0000256" key="3">
    <source>
        <dbReference type="ARBA" id="ARBA00022842"/>
    </source>
</evidence>
<dbReference type="Pfam" id="PF00702">
    <property type="entry name" value="Hydrolase"/>
    <property type="match status" value="1"/>
</dbReference>
<sequence length="222" mass="24956">MRTRLIVLDVDDTLYLECDYVRSGFRAVSDYVDQEFGFGGFYDHAWESFLAGRRGNIFDEVLTMLPDDRRPSVPDLVAVYRNHRPDITLCPDARAFLDEVAGDFHLGVVTDGPVASQRNKIEALGLDRWVTEFVVTGEHGPTWHKPSLLPFRHLEEAFGVHGAECVYIADNPHKDFVGPTELGWQAVRMVRPFGLHAEADDAESSRPDARVDGFGGMLDILH</sequence>
<dbReference type="Proteomes" id="UP001596244">
    <property type="component" value="Unassembled WGS sequence"/>
</dbReference>